<comment type="similarity">
    <text evidence="1">Belongs to the ABC transporter superfamily.</text>
</comment>
<keyword evidence="3" id="KW-0547">Nucleotide-binding</keyword>
<dbReference type="PROSITE" id="PS50893">
    <property type="entry name" value="ABC_TRANSPORTER_2"/>
    <property type="match status" value="1"/>
</dbReference>
<protein>
    <submittedName>
        <fullName evidence="6">ABC transporter ATP-binding protein</fullName>
    </submittedName>
</protein>
<dbReference type="OrthoDB" id="9809205at2"/>
<organism evidence="6 7">
    <name type="scientific">Acidilutibacter cellobiosedens</name>
    <dbReference type="NCBI Taxonomy" id="2507161"/>
    <lineage>
        <taxon>Bacteria</taxon>
        <taxon>Bacillati</taxon>
        <taxon>Bacillota</taxon>
        <taxon>Tissierellia</taxon>
        <taxon>Tissierellales</taxon>
        <taxon>Acidilutibacteraceae</taxon>
        <taxon>Acidilutibacter</taxon>
    </lineage>
</organism>
<keyword evidence="7" id="KW-1185">Reference proteome</keyword>
<evidence type="ECO:0000256" key="1">
    <source>
        <dbReference type="ARBA" id="ARBA00005417"/>
    </source>
</evidence>
<dbReference type="SUPFAM" id="SSF52540">
    <property type="entry name" value="P-loop containing nucleoside triphosphate hydrolases"/>
    <property type="match status" value="1"/>
</dbReference>
<keyword evidence="4 6" id="KW-0067">ATP-binding</keyword>
<dbReference type="InterPro" id="IPR050763">
    <property type="entry name" value="ABC_transporter_ATP-binding"/>
</dbReference>
<dbReference type="AlphaFoldDB" id="A0A410QGH8"/>
<evidence type="ECO:0000256" key="4">
    <source>
        <dbReference type="ARBA" id="ARBA00022840"/>
    </source>
</evidence>
<dbReference type="InterPro" id="IPR027417">
    <property type="entry name" value="P-loop_NTPase"/>
</dbReference>
<dbReference type="InterPro" id="IPR003593">
    <property type="entry name" value="AAA+_ATPase"/>
</dbReference>
<evidence type="ECO:0000256" key="2">
    <source>
        <dbReference type="ARBA" id="ARBA00022448"/>
    </source>
</evidence>
<dbReference type="EMBL" id="CP035282">
    <property type="protein sequence ID" value="QAT63107.1"/>
    <property type="molecule type" value="Genomic_DNA"/>
</dbReference>
<dbReference type="GO" id="GO:0016887">
    <property type="term" value="F:ATP hydrolysis activity"/>
    <property type="evidence" value="ECO:0007669"/>
    <property type="project" value="InterPro"/>
</dbReference>
<dbReference type="CDD" id="cd03230">
    <property type="entry name" value="ABC_DR_subfamily_A"/>
    <property type="match status" value="1"/>
</dbReference>
<dbReference type="GO" id="GO:0005524">
    <property type="term" value="F:ATP binding"/>
    <property type="evidence" value="ECO:0007669"/>
    <property type="project" value="UniProtKB-KW"/>
</dbReference>
<dbReference type="Gene3D" id="3.40.50.300">
    <property type="entry name" value="P-loop containing nucleotide triphosphate hydrolases"/>
    <property type="match status" value="1"/>
</dbReference>
<name>A0A410QGH8_9FIRM</name>
<evidence type="ECO:0000313" key="6">
    <source>
        <dbReference type="EMBL" id="QAT63107.1"/>
    </source>
</evidence>
<dbReference type="Proteomes" id="UP000287969">
    <property type="component" value="Chromosome"/>
</dbReference>
<sequence length="315" mass="36461">MIPWRLKESIVSLISMKNVCQKYKGNDFFSLKNIDLEISKGEILGLIGPNGAGKTTLIKILSGLLVPTSYDELKLLKKNDKKNTRVGLILNSNQLYDELTVLENIKFSLSLFKQKRTMDEIDSMLKLVDLYDRKSKLVRTLSTGMKQKLNIIKTMMLNVELLILDEPTSGLDPISKVEINNLLSELSQKFKVTVIISSHVMNEVERLCSRVVFLNKGMIIENCSMGDLFDKFGKKIYEIHFPCEDGKLKPFTENMNPEDYIVFHQNNSTVMMIFHELSDFKKFSSNDFIESFQERRIQLEDIFFYYIYKNKESVV</sequence>
<dbReference type="SMART" id="SM00382">
    <property type="entry name" value="AAA"/>
    <property type="match status" value="1"/>
</dbReference>
<dbReference type="Pfam" id="PF00005">
    <property type="entry name" value="ABC_tran"/>
    <property type="match status" value="1"/>
</dbReference>
<gene>
    <name evidence="6" type="ORF">EQM13_16795</name>
</gene>
<evidence type="ECO:0000313" key="7">
    <source>
        <dbReference type="Proteomes" id="UP000287969"/>
    </source>
</evidence>
<proteinExistence type="inferred from homology"/>
<dbReference type="PANTHER" id="PTHR42711:SF5">
    <property type="entry name" value="ABC TRANSPORTER ATP-BINDING PROTEIN NATA"/>
    <property type="match status" value="1"/>
</dbReference>
<dbReference type="KEGG" id="spoa:EQM13_16795"/>
<accession>A0A410QGH8</accession>
<keyword evidence="2" id="KW-0813">Transport</keyword>
<dbReference type="InterPro" id="IPR003439">
    <property type="entry name" value="ABC_transporter-like_ATP-bd"/>
</dbReference>
<evidence type="ECO:0000259" key="5">
    <source>
        <dbReference type="PROSITE" id="PS50893"/>
    </source>
</evidence>
<evidence type="ECO:0000256" key="3">
    <source>
        <dbReference type="ARBA" id="ARBA00022741"/>
    </source>
</evidence>
<dbReference type="PANTHER" id="PTHR42711">
    <property type="entry name" value="ABC TRANSPORTER ATP-BINDING PROTEIN"/>
    <property type="match status" value="1"/>
</dbReference>
<reference evidence="7" key="1">
    <citation type="submission" date="2019-01" db="EMBL/GenBank/DDBJ databases">
        <title>Draft genomes of a novel of Sporanaerobacter strains.</title>
        <authorList>
            <person name="Ma S."/>
        </authorList>
    </citation>
    <scope>NUCLEOTIDE SEQUENCE [LARGE SCALE GENOMIC DNA]</scope>
    <source>
        <strain evidence="7">NJN-17</strain>
    </source>
</reference>
<feature type="domain" description="ABC transporter" evidence="5">
    <location>
        <begin position="14"/>
        <end position="241"/>
    </location>
</feature>